<dbReference type="InterPro" id="IPR003994">
    <property type="entry name" value="UXT"/>
</dbReference>
<dbReference type="InterPro" id="IPR004127">
    <property type="entry name" value="Prefoldin_subunit_alpha"/>
</dbReference>
<proteinExistence type="inferred from homology"/>
<evidence type="ECO:0000313" key="5">
    <source>
        <dbReference type="Proteomes" id="UP000700334"/>
    </source>
</evidence>
<dbReference type="Pfam" id="PF02996">
    <property type="entry name" value="Prefoldin"/>
    <property type="match status" value="1"/>
</dbReference>
<dbReference type="FunFam" id="1.10.287.370:FF:000007">
    <property type="entry name" value="UXT isoform 1"/>
    <property type="match status" value="1"/>
</dbReference>
<dbReference type="PANTHER" id="PTHR13345:SF9">
    <property type="entry name" value="PROTEIN UXT"/>
    <property type="match status" value="1"/>
</dbReference>
<organism evidence="4 5">
    <name type="scientific">Galemys pyrenaicus</name>
    <name type="common">Iberian desman</name>
    <name type="synonym">Pyrenean desman</name>
    <dbReference type="NCBI Taxonomy" id="202257"/>
    <lineage>
        <taxon>Eukaryota</taxon>
        <taxon>Metazoa</taxon>
        <taxon>Chordata</taxon>
        <taxon>Craniata</taxon>
        <taxon>Vertebrata</taxon>
        <taxon>Euteleostomi</taxon>
        <taxon>Mammalia</taxon>
        <taxon>Eutheria</taxon>
        <taxon>Laurasiatheria</taxon>
        <taxon>Eulipotyphla</taxon>
        <taxon>Talpidae</taxon>
        <taxon>Galemys</taxon>
    </lineage>
</organism>
<evidence type="ECO:0000256" key="1">
    <source>
        <dbReference type="ARBA" id="ARBA00007666"/>
    </source>
</evidence>
<evidence type="ECO:0000313" key="4">
    <source>
        <dbReference type="EMBL" id="KAG8513117.1"/>
    </source>
</evidence>
<accession>A0A8J6A6L8</accession>
<comment type="similarity">
    <text evidence="1">Belongs to the UXT family.</text>
</comment>
<dbReference type="InterPro" id="IPR009053">
    <property type="entry name" value="Prefoldin"/>
</dbReference>
<dbReference type="CDD" id="cd23158">
    <property type="entry name" value="Prefoldin_UXT"/>
    <property type="match status" value="1"/>
</dbReference>
<keyword evidence="5" id="KW-1185">Reference proteome</keyword>
<comment type="caution">
    <text evidence="4">The sequence shown here is derived from an EMBL/GenBank/DDBJ whole genome shotgun (WGS) entry which is preliminary data.</text>
</comment>
<dbReference type="EMBL" id="JAGFMF010011777">
    <property type="protein sequence ID" value="KAG8513117.1"/>
    <property type="molecule type" value="Genomic_DNA"/>
</dbReference>
<gene>
    <name evidence="4" type="ORF">J0S82_002565</name>
</gene>
<dbReference type="PRINTS" id="PR01502">
    <property type="entry name" value="UXTPROTEIN"/>
</dbReference>
<dbReference type="SUPFAM" id="SSF46579">
    <property type="entry name" value="Prefoldin"/>
    <property type="match status" value="1"/>
</dbReference>
<dbReference type="GO" id="GO:0016592">
    <property type="term" value="C:mediator complex"/>
    <property type="evidence" value="ECO:0007669"/>
    <property type="project" value="TreeGrafter"/>
</dbReference>
<name>A0A8J6A6L8_GALPY</name>
<dbReference type="AlphaFoldDB" id="A0A8J6A6L8"/>
<protein>
    <recommendedName>
        <fullName evidence="2">Protein UXT</fullName>
    </recommendedName>
    <alternativeName>
        <fullName evidence="3">Ubiquitously expressed transcript protein</fullName>
    </alternativeName>
</protein>
<dbReference type="OrthoDB" id="433124at2759"/>
<dbReference type="GO" id="GO:0003714">
    <property type="term" value="F:transcription corepressor activity"/>
    <property type="evidence" value="ECO:0007669"/>
    <property type="project" value="InterPro"/>
</dbReference>
<dbReference type="GO" id="GO:0045944">
    <property type="term" value="P:positive regulation of transcription by RNA polymerase II"/>
    <property type="evidence" value="ECO:0007669"/>
    <property type="project" value="TreeGrafter"/>
</dbReference>
<evidence type="ECO:0000256" key="3">
    <source>
        <dbReference type="ARBA" id="ARBA00082448"/>
    </source>
</evidence>
<reference evidence="4" key="1">
    <citation type="journal article" date="2021" name="Evol. Appl.">
        <title>The genome of the Pyrenean desman and the effects of bottlenecks and inbreeding on the genomic landscape of an endangered species.</title>
        <authorList>
            <person name="Escoda L."/>
            <person name="Castresana J."/>
        </authorList>
    </citation>
    <scope>NUCLEOTIDE SEQUENCE</scope>
    <source>
        <strain evidence="4">IBE-C5619</strain>
    </source>
</reference>
<dbReference type="PANTHER" id="PTHR13345">
    <property type="entry name" value="MEDIATOR OF RNA POLYMERASE II TRANSCRIPTION SUBUNIT 10"/>
    <property type="match status" value="1"/>
</dbReference>
<sequence length="270" mass="31008">MVVVTLLAARGRHSRVYPGHFRKLPRDCRSKSPLRFRPRMNLRRKESKGPEDFAIISLLVSTALCHMILKFNATLGLLLHLCDAALISSVSRLRCTGPRTTKPSSRRCHQEPIMATPPKRRALDTTGEKVLRYEAFISDVLQRDLQKVLDHRDKVYEQLAKYLQLRNVIERLQEANHSELYMQVDLGCNFFVDTVVPDTSRIYVALGYGFFLELTLAEALKFIDRKSCLLTELSDSLTKDSMNIKAHIHMLLEGLRELQGLQNLPEMPRH</sequence>
<dbReference type="Gene3D" id="1.10.287.370">
    <property type="match status" value="1"/>
</dbReference>
<evidence type="ECO:0000256" key="2">
    <source>
        <dbReference type="ARBA" id="ARBA00070776"/>
    </source>
</evidence>
<dbReference type="GO" id="GO:0005737">
    <property type="term" value="C:cytoplasm"/>
    <property type="evidence" value="ECO:0007669"/>
    <property type="project" value="UniProtKB-ARBA"/>
</dbReference>
<dbReference type="GO" id="GO:0000122">
    <property type="term" value="P:negative regulation of transcription by RNA polymerase II"/>
    <property type="evidence" value="ECO:0007669"/>
    <property type="project" value="InterPro"/>
</dbReference>
<dbReference type="Proteomes" id="UP000700334">
    <property type="component" value="Unassembled WGS sequence"/>
</dbReference>